<keyword evidence="1" id="KW-1133">Transmembrane helix</keyword>
<evidence type="ECO:0000313" key="4">
    <source>
        <dbReference type="Proteomes" id="UP000005435"/>
    </source>
</evidence>
<name>G8LTB1_ACECE</name>
<keyword evidence="1" id="KW-0472">Membrane</keyword>
<evidence type="ECO:0000313" key="3">
    <source>
        <dbReference type="EMBL" id="AEV68358.1"/>
    </source>
</evidence>
<dbReference type="OrthoDB" id="1739072at2"/>
<dbReference type="eggNOG" id="ENOG50332KY">
    <property type="taxonomic scope" value="Bacteria"/>
</dbReference>
<dbReference type="HOGENOM" id="CLU_1188311_0_0_9"/>
<dbReference type="RefSeq" id="WP_014254944.1">
    <property type="nucleotide sequence ID" value="NC_016627.1"/>
</dbReference>
<reference evidence="4" key="1">
    <citation type="submission" date="2011-12" db="EMBL/GenBank/DDBJ databases">
        <title>Complete sequence of Clostridium clariflavum DSM 19732.</title>
        <authorList>
            <consortium name="US DOE Joint Genome Institute"/>
            <person name="Lucas S."/>
            <person name="Han J."/>
            <person name="Lapidus A."/>
            <person name="Cheng J.-F."/>
            <person name="Goodwin L."/>
            <person name="Pitluck S."/>
            <person name="Peters L."/>
            <person name="Teshima H."/>
            <person name="Detter J.C."/>
            <person name="Han C."/>
            <person name="Tapia R."/>
            <person name="Land M."/>
            <person name="Hauser L."/>
            <person name="Kyrpides N."/>
            <person name="Ivanova N."/>
            <person name="Pagani I."/>
            <person name="Kitzmiller T."/>
            <person name="Lynd L."/>
            <person name="Izquierdo J."/>
            <person name="Woyke T."/>
        </authorList>
    </citation>
    <scope>NUCLEOTIDE SEQUENCE [LARGE SCALE GENOMIC DNA]</scope>
    <source>
        <strain evidence="4">DSM 19732 / NBRC 101661 / EBR45</strain>
    </source>
</reference>
<dbReference type="EMBL" id="CP003065">
    <property type="protein sequence ID" value="AEV68358.1"/>
    <property type="molecule type" value="Genomic_DNA"/>
</dbReference>
<keyword evidence="1" id="KW-0812">Transmembrane</keyword>
<keyword evidence="4" id="KW-1185">Reference proteome</keyword>
<proteinExistence type="predicted"/>
<dbReference type="Pfam" id="PF07811">
    <property type="entry name" value="TadE"/>
    <property type="match status" value="1"/>
</dbReference>
<organism evidence="3 4">
    <name type="scientific">Acetivibrio clariflavus (strain DSM 19732 / NBRC 101661 / EBR45)</name>
    <name type="common">Clostridium clariflavum</name>
    <dbReference type="NCBI Taxonomy" id="720554"/>
    <lineage>
        <taxon>Bacteria</taxon>
        <taxon>Bacillati</taxon>
        <taxon>Bacillota</taxon>
        <taxon>Clostridia</taxon>
        <taxon>Eubacteriales</taxon>
        <taxon>Oscillospiraceae</taxon>
        <taxon>Acetivibrio</taxon>
    </lineage>
</organism>
<dbReference type="KEGG" id="ccl:Clocl_1748"/>
<protein>
    <submittedName>
        <fullName evidence="3">TadE-like protein</fullName>
    </submittedName>
</protein>
<evidence type="ECO:0000259" key="2">
    <source>
        <dbReference type="Pfam" id="PF07811"/>
    </source>
</evidence>
<sequence length="222" mass="25444" precursor="true">MYNLKSKKGSTTVEAALIIPIIFLSIITLIYVSIFLYEQAYIKSLADRAAERGAAIWKNPESDMYISLVKLEHFKDNDPYWKVIDYKEKSKKEKVENYIKNSLKQYSILQSGDKKVPMNTTDIQFDVEVKNYLVYKKLTVTVKKNFKLPIGNILSIFGIGNTVSIQAKSEALINDPSEFIRNTDFAIDMGKRIDNLTGNNFEKIKDKVNNFLDGIKSKFSKN</sequence>
<feature type="transmembrane region" description="Helical" evidence="1">
    <location>
        <begin position="12"/>
        <end position="37"/>
    </location>
</feature>
<dbReference type="STRING" id="720554.Clocl_1748"/>
<dbReference type="AlphaFoldDB" id="G8LTB1"/>
<dbReference type="InterPro" id="IPR012495">
    <property type="entry name" value="TadE-like_dom"/>
</dbReference>
<reference evidence="3 4" key="2">
    <citation type="journal article" date="2012" name="Stand. Genomic Sci.">
        <title>Complete Genome Sequence of Clostridium clariflavum DSM 19732.</title>
        <authorList>
            <person name="Izquierdo J.A."/>
            <person name="Goodwin L."/>
            <person name="Davenport K.W."/>
            <person name="Teshima H."/>
            <person name="Bruce D."/>
            <person name="Detter C."/>
            <person name="Tapia R."/>
            <person name="Han S."/>
            <person name="Land M."/>
            <person name="Hauser L."/>
            <person name="Jeffries C.D."/>
            <person name="Han J."/>
            <person name="Pitluck S."/>
            <person name="Nolan M."/>
            <person name="Chen A."/>
            <person name="Huntemann M."/>
            <person name="Mavromatis K."/>
            <person name="Mikhailova N."/>
            <person name="Liolios K."/>
            <person name="Woyke T."/>
            <person name="Lynd L.R."/>
        </authorList>
    </citation>
    <scope>NUCLEOTIDE SEQUENCE [LARGE SCALE GENOMIC DNA]</scope>
    <source>
        <strain evidence="4">DSM 19732 / NBRC 101661 / EBR45</strain>
    </source>
</reference>
<accession>G8LTB1</accession>
<feature type="domain" description="TadE-like" evidence="2">
    <location>
        <begin position="9"/>
        <end position="50"/>
    </location>
</feature>
<dbReference type="Proteomes" id="UP000005435">
    <property type="component" value="Chromosome"/>
</dbReference>
<gene>
    <name evidence="3" type="ordered locus">Clocl_1748</name>
</gene>
<evidence type="ECO:0000256" key="1">
    <source>
        <dbReference type="SAM" id="Phobius"/>
    </source>
</evidence>